<dbReference type="SUPFAM" id="SSF53659">
    <property type="entry name" value="Isocitrate/Isopropylmalate dehydrogenase-like"/>
    <property type="match status" value="1"/>
</dbReference>
<evidence type="ECO:0000313" key="4">
    <source>
        <dbReference type="EMBL" id="GAO45073.1"/>
    </source>
</evidence>
<evidence type="ECO:0000256" key="3">
    <source>
        <dbReference type="ARBA" id="ARBA00023027"/>
    </source>
</evidence>
<dbReference type="Gene3D" id="3.40.718.10">
    <property type="entry name" value="Isopropylmalate Dehydrogenase"/>
    <property type="match status" value="1"/>
</dbReference>
<dbReference type="GO" id="GO:0016491">
    <property type="term" value="F:oxidoreductase activity"/>
    <property type="evidence" value="ECO:0007669"/>
    <property type="project" value="UniProtKB-KW"/>
</dbReference>
<name>A0A0E9N5J1_9BACT</name>
<accession>A0A0E9N5J1</accession>
<dbReference type="STRING" id="1220578.FPE01S_04_03160"/>
<dbReference type="RefSeq" id="WP_046371047.1">
    <property type="nucleotide sequence ID" value="NZ_BBWV01000004.1"/>
</dbReference>
<sequence length="365" mass="40564">MSNHPETNKPTIGISCGDLNGIGLELIIKTIAQPKLLELCTPVVFASNKAINFYRKSLPEFNFNFQHIKEFSRINPRQVNIFNCWDDEVSITPGQLTEIGGKYAVLSLTTAVQALKDGHIDGLVTAPIHKKNTQSEQFPYTGHTPFLQASFEAKEVLMFMVAENMRVALLTEHVPVSAVAQFVTRPHILSKLRLVEDSLRRDFGVDKPKIAVLGLNPHAGDEGLIGNEEETIIRPAIRDFKQQSNSIVQGPFSADAFFARGYHERFDAVLAMYHDQGLIPFKSLAMGQGVNFTAGLPAVRTSPDHGTAFDIAGKNRGDETSFIGAIFTCIDIIRQRFEFANNRKNPMKKLTNRLLANAVDEKIEE</sequence>
<dbReference type="Proteomes" id="UP000033121">
    <property type="component" value="Unassembled WGS sequence"/>
</dbReference>
<dbReference type="GO" id="GO:0051287">
    <property type="term" value="F:NAD binding"/>
    <property type="evidence" value="ECO:0007669"/>
    <property type="project" value="InterPro"/>
</dbReference>
<dbReference type="OrthoDB" id="9801783at2"/>
<comment type="caution">
    <text evidence="4">The sequence shown here is derived from an EMBL/GenBank/DDBJ whole genome shotgun (WGS) entry which is preliminary data.</text>
</comment>
<dbReference type="EMBL" id="BBWV01000004">
    <property type="protein sequence ID" value="GAO45073.1"/>
    <property type="molecule type" value="Genomic_DNA"/>
</dbReference>
<dbReference type="Pfam" id="PF04166">
    <property type="entry name" value="PdxA"/>
    <property type="match status" value="1"/>
</dbReference>
<dbReference type="NCBIfam" id="TIGR00557">
    <property type="entry name" value="pdxA"/>
    <property type="match status" value="1"/>
</dbReference>
<keyword evidence="3" id="KW-0520">NAD</keyword>
<reference evidence="4 5" key="1">
    <citation type="submission" date="2015-04" db="EMBL/GenBank/DDBJ databases">
        <title>Whole genome shotgun sequence of Flavihumibacter petaseus NBRC 106054.</title>
        <authorList>
            <person name="Miyazawa S."/>
            <person name="Hosoyama A."/>
            <person name="Hashimoto M."/>
            <person name="Noguchi M."/>
            <person name="Tsuchikane K."/>
            <person name="Ohji S."/>
            <person name="Yamazoe A."/>
            <person name="Ichikawa N."/>
            <person name="Kimura A."/>
            <person name="Fujita N."/>
        </authorList>
    </citation>
    <scope>NUCLEOTIDE SEQUENCE [LARGE SCALE GENOMIC DNA]</scope>
    <source>
        <strain evidence="4 5">NBRC 106054</strain>
    </source>
</reference>
<dbReference type="PANTHER" id="PTHR30004">
    <property type="entry name" value="4-HYDROXYTHREONINE-4-PHOSPHATE DEHYDROGENASE"/>
    <property type="match status" value="1"/>
</dbReference>
<evidence type="ECO:0000256" key="1">
    <source>
        <dbReference type="ARBA" id="ARBA00022723"/>
    </source>
</evidence>
<dbReference type="AlphaFoldDB" id="A0A0E9N5J1"/>
<dbReference type="GO" id="GO:0046872">
    <property type="term" value="F:metal ion binding"/>
    <property type="evidence" value="ECO:0007669"/>
    <property type="project" value="UniProtKB-KW"/>
</dbReference>
<keyword evidence="2" id="KW-0560">Oxidoreductase</keyword>
<evidence type="ECO:0000313" key="5">
    <source>
        <dbReference type="Proteomes" id="UP000033121"/>
    </source>
</evidence>
<keyword evidence="1" id="KW-0479">Metal-binding</keyword>
<keyword evidence="5" id="KW-1185">Reference proteome</keyword>
<evidence type="ECO:0000256" key="2">
    <source>
        <dbReference type="ARBA" id="ARBA00023002"/>
    </source>
</evidence>
<protein>
    <submittedName>
        <fullName evidence="4">4-hydroxythreonine-4-phosphate dehydrogenase</fullName>
    </submittedName>
</protein>
<proteinExistence type="predicted"/>
<organism evidence="4 5">
    <name type="scientific">Flavihumibacter petaseus NBRC 106054</name>
    <dbReference type="NCBI Taxonomy" id="1220578"/>
    <lineage>
        <taxon>Bacteria</taxon>
        <taxon>Pseudomonadati</taxon>
        <taxon>Bacteroidota</taxon>
        <taxon>Chitinophagia</taxon>
        <taxon>Chitinophagales</taxon>
        <taxon>Chitinophagaceae</taxon>
        <taxon>Flavihumibacter</taxon>
    </lineage>
</organism>
<gene>
    <name evidence="4" type="primary">pdxA</name>
    <name evidence="4" type="ORF">FPE01S_04_03160</name>
</gene>
<dbReference type="InterPro" id="IPR005255">
    <property type="entry name" value="PdxA_fam"/>
</dbReference>
<dbReference type="PANTHER" id="PTHR30004:SF6">
    <property type="entry name" value="D-THREONATE 4-PHOSPHATE DEHYDROGENASE"/>
    <property type="match status" value="1"/>
</dbReference>